<feature type="compositionally biased region" description="Basic residues" evidence="1">
    <location>
        <begin position="256"/>
        <end position="266"/>
    </location>
</feature>
<feature type="compositionally biased region" description="Basic and acidic residues" evidence="1">
    <location>
        <begin position="222"/>
        <end position="231"/>
    </location>
</feature>
<reference evidence="2 3" key="1">
    <citation type="submission" date="2024-02" db="EMBL/GenBank/DDBJ databases">
        <title>A draft genome for the cacao thread blight pathogen Marasmius crinis-equi.</title>
        <authorList>
            <person name="Cohen S.P."/>
            <person name="Baruah I.K."/>
            <person name="Amoako-Attah I."/>
            <person name="Bukari Y."/>
            <person name="Meinhardt L.W."/>
            <person name="Bailey B.A."/>
        </authorList>
    </citation>
    <scope>NUCLEOTIDE SEQUENCE [LARGE SCALE GENOMIC DNA]</scope>
    <source>
        <strain evidence="2 3">GH-76</strain>
    </source>
</reference>
<proteinExistence type="predicted"/>
<dbReference type="EMBL" id="JBAHYK010000591">
    <property type="protein sequence ID" value="KAL0572725.1"/>
    <property type="molecule type" value="Genomic_DNA"/>
</dbReference>
<feature type="compositionally biased region" description="Acidic residues" evidence="1">
    <location>
        <begin position="236"/>
        <end position="247"/>
    </location>
</feature>
<protein>
    <recommendedName>
        <fullName evidence="4">Aminotransferase-like plant mobile domain-containing protein</fullName>
    </recommendedName>
</protein>
<organism evidence="2 3">
    <name type="scientific">Marasmius crinis-equi</name>
    <dbReference type="NCBI Taxonomy" id="585013"/>
    <lineage>
        <taxon>Eukaryota</taxon>
        <taxon>Fungi</taxon>
        <taxon>Dikarya</taxon>
        <taxon>Basidiomycota</taxon>
        <taxon>Agaricomycotina</taxon>
        <taxon>Agaricomycetes</taxon>
        <taxon>Agaricomycetidae</taxon>
        <taxon>Agaricales</taxon>
        <taxon>Marasmiineae</taxon>
        <taxon>Marasmiaceae</taxon>
        <taxon>Marasmius</taxon>
    </lineage>
</organism>
<evidence type="ECO:0000313" key="2">
    <source>
        <dbReference type="EMBL" id="KAL0572725.1"/>
    </source>
</evidence>
<evidence type="ECO:0000256" key="1">
    <source>
        <dbReference type="SAM" id="MobiDB-lite"/>
    </source>
</evidence>
<sequence length="273" mass="31250">MVQRFVGTVVLSPERFPLVHTENHIRLWWDDLDIKLDWLARAESVFHAFGFPLDEDLYSRWGVRIPVLHMVGALSQSVSKSRLRQQQAVYLFVSPPVHILPTTRTPSSLHFWSFFEDGRSPLSTSMCQRLGLPVVLQCEIHFQSFYWDNDTYKIIRLYQAARGFDPTTADFAQSFQDPDPLYLTAKDDFGRTGTLLVVQEMDGSLTFSVDVREGDEASDQDDSVKSGEHSHPPPQTEEDDEAAEQDESLVQANTRLLHKPKVRPRTKRETSSL</sequence>
<feature type="region of interest" description="Disordered" evidence="1">
    <location>
        <begin position="209"/>
        <end position="273"/>
    </location>
</feature>
<evidence type="ECO:0008006" key="4">
    <source>
        <dbReference type="Google" id="ProtNLM"/>
    </source>
</evidence>
<keyword evidence="3" id="KW-1185">Reference proteome</keyword>
<gene>
    <name evidence="2" type="ORF">V5O48_009241</name>
</gene>
<name>A0ABR3FBN7_9AGAR</name>
<dbReference type="Proteomes" id="UP001465976">
    <property type="component" value="Unassembled WGS sequence"/>
</dbReference>
<evidence type="ECO:0000313" key="3">
    <source>
        <dbReference type="Proteomes" id="UP001465976"/>
    </source>
</evidence>
<accession>A0ABR3FBN7</accession>
<comment type="caution">
    <text evidence="2">The sequence shown here is derived from an EMBL/GenBank/DDBJ whole genome shotgun (WGS) entry which is preliminary data.</text>
</comment>